<feature type="transmembrane region" description="Helical" evidence="1">
    <location>
        <begin position="122"/>
        <end position="142"/>
    </location>
</feature>
<comment type="caution">
    <text evidence="3">The sequence shown here is derived from an EMBL/GenBank/DDBJ whole genome shotgun (WGS) entry which is preliminary data.</text>
</comment>
<reference evidence="4" key="1">
    <citation type="journal article" date="2019" name="Int. J. Syst. Evol. Microbiol.">
        <title>The Global Catalogue of Microorganisms (GCM) 10K type strain sequencing project: providing services to taxonomists for standard genome sequencing and annotation.</title>
        <authorList>
            <consortium name="The Broad Institute Genomics Platform"/>
            <consortium name="The Broad Institute Genome Sequencing Center for Infectious Disease"/>
            <person name="Wu L."/>
            <person name="Ma J."/>
        </authorList>
    </citation>
    <scope>NUCLEOTIDE SEQUENCE [LARGE SCALE GENOMIC DNA]</scope>
    <source>
        <strain evidence="4">JCM 14545</strain>
    </source>
</reference>
<feature type="transmembrane region" description="Helical" evidence="1">
    <location>
        <begin position="52"/>
        <end position="78"/>
    </location>
</feature>
<evidence type="ECO:0000313" key="3">
    <source>
        <dbReference type="EMBL" id="GAA1992269.1"/>
    </source>
</evidence>
<keyword evidence="1" id="KW-0812">Transmembrane</keyword>
<feature type="transmembrane region" description="Helical" evidence="1">
    <location>
        <begin position="85"/>
        <end position="102"/>
    </location>
</feature>
<evidence type="ECO:0000313" key="4">
    <source>
        <dbReference type="Proteomes" id="UP001501116"/>
    </source>
</evidence>
<organism evidence="3 4">
    <name type="scientific">Amycolatopsis minnesotensis</name>
    <dbReference type="NCBI Taxonomy" id="337894"/>
    <lineage>
        <taxon>Bacteria</taxon>
        <taxon>Bacillati</taxon>
        <taxon>Actinomycetota</taxon>
        <taxon>Actinomycetes</taxon>
        <taxon>Pseudonocardiales</taxon>
        <taxon>Pseudonocardiaceae</taxon>
        <taxon>Amycolatopsis</taxon>
    </lineage>
</organism>
<dbReference type="Gene3D" id="1.20.144.10">
    <property type="entry name" value="Phosphatidic acid phosphatase type 2/haloperoxidase"/>
    <property type="match status" value="1"/>
</dbReference>
<evidence type="ECO:0000259" key="2">
    <source>
        <dbReference type="Pfam" id="PF01569"/>
    </source>
</evidence>
<dbReference type="InterPro" id="IPR036938">
    <property type="entry name" value="PAP2/HPO_sf"/>
</dbReference>
<dbReference type="SUPFAM" id="SSF48317">
    <property type="entry name" value="Acid phosphatase/Vanadium-dependent haloperoxidase"/>
    <property type="match status" value="1"/>
</dbReference>
<proteinExistence type="predicted"/>
<feature type="domain" description="Phosphatidic acid phosphatase type 2/haloperoxidase" evidence="2">
    <location>
        <begin position="92"/>
        <end position="182"/>
    </location>
</feature>
<evidence type="ECO:0000256" key="1">
    <source>
        <dbReference type="SAM" id="Phobius"/>
    </source>
</evidence>
<accession>A0ABP5E7F5</accession>
<feature type="transmembrane region" description="Helical" evidence="1">
    <location>
        <begin position="178"/>
        <end position="196"/>
    </location>
</feature>
<dbReference type="Proteomes" id="UP001501116">
    <property type="component" value="Unassembled WGS sequence"/>
</dbReference>
<name>A0ABP5E7F5_9PSEU</name>
<dbReference type="EMBL" id="BAAANN010000064">
    <property type="protein sequence ID" value="GAA1992269.1"/>
    <property type="molecule type" value="Genomic_DNA"/>
</dbReference>
<keyword evidence="1" id="KW-1133">Transmembrane helix</keyword>
<keyword evidence="1" id="KW-0472">Membrane</keyword>
<keyword evidence="4" id="KW-1185">Reference proteome</keyword>
<sequence length="210" mass="21404">MNAPRVRWAVLGVVFVAAFVALGLTVRAAPLALDAAIARGLDGVWREPLGTAAGIVSDVLGPVLPVVFGIGLLLAAALRRQHAGVLLRLVLVLLVCRLTSLLKPVFDRQRPRAYPELSYPSGHVVSAASTGLVAILLCAWLAPRAVRWVAAAAVAATVLCAAARIVLGVHWLSDTAGAALAVTGAGLLAASGVGLLPSRAARLPAGETSA</sequence>
<dbReference type="Pfam" id="PF01569">
    <property type="entry name" value="PAP2"/>
    <property type="match status" value="1"/>
</dbReference>
<protein>
    <submittedName>
        <fullName evidence="3">Phosphatase PAP2 family protein</fullName>
    </submittedName>
</protein>
<dbReference type="InterPro" id="IPR000326">
    <property type="entry name" value="PAP2/HPO"/>
</dbReference>
<gene>
    <name evidence="3" type="ORF">GCM10009754_83960</name>
</gene>
<feature type="transmembrane region" description="Helical" evidence="1">
    <location>
        <begin position="149"/>
        <end position="172"/>
    </location>
</feature>
<dbReference type="RefSeq" id="WP_344431556.1">
    <property type="nucleotide sequence ID" value="NZ_BAAANN010000064.1"/>
</dbReference>